<keyword evidence="2" id="KW-0276">Fatty acid metabolism</keyword>
<evidence type="ECO:0000313" key="6">
    <source>
        <dbReference type="EMBL" id="VDO03241.1"/>
    </source>
</evidence>
<keyword evidence="2" id="KW-0443">Lipid metabolism</keyword>
<evidence type="ECO:0000256" key="1">
    <source>
        <dbReference type="ARBA" id="ARBA00022598"/>
    </source>
</evidence>
<dbReference type="PROSITE" id="PS00455">
    <property type="entry name" value="AMP_BINDING"/>
    <property type="match status" value="1"/>
</dbReference>
<dbReference type="PANTHER" id="PTHR43272:SF107">
    <property type="entry name" value="LONG-CHAIN-FATTY-ACID--COA LIGASE 5"/>
    <property type="match status" value="1"/>
</dbReference>
<evidence type="ECO:0000259" key="5">
    <source>
        <dbReference type="Pfam" id="PF00501"/>
    </source>
</evidence>
<dbReference type="InterPro" id="IPR020845">
    <property type="entry name" value="AMP-binding_CS"/>
</dbReference>
<organism evidence="8">
    <name type="scientific">Rodentolepis nana</name>
    <name type="common">Dwarf tapeworm</name>
    <name type="synonym">Hymenolepis nana</name>
    <dbReference type="NCBI Taxonomy" id="102285"/>
    <lineage>
        <taxon>Eukaryota</taxon>
        <taxon>Metazoa</taxon>
        <taxon>Spiralia</taxon>
        <taxon>Lophotrochozoa</taxon>
        <taxon>Platyhelminthes</taxon>
        <taxon>Cestoda</taxon>
        <taxon>Eucestoda</taxon>
        <taxon>Cyclophyllidea</taxon>
        <taxon>Hymenolepididae</taxon>
        <taxon>Rodentolepis</taxon>
    </lineage>
</organism>
<dbReference type="GO" id="GO:0016020">
    <property type="term" value="C:membrane"/>
    <property type="evidence" value="ECO:0007669"/>
    <property type="project" value="TreeGrafter"/>
</dbReference>
<dbReference type="SUPFAM" id="SSF56801">
    <property type="entry name" value="Acetyl-CoA synthetase-like"/>
    <property type="match status" value="2"/>
</dbReference>
<feature type="domain" description="AMP-dependent synthetase/ligase" evidence="5">
    <location>
        <begin position="571"/>
        <end position="977"/>
    </location>
</feature>
<reference evidence="6 7" key="2">
    <citation type="submission" date="2018-11" db="EMBL/GenBank/DDBJ databases">
        <authorList>
            <consortium name="Pathogen Informatics"/>
        </authorList>
    </citation>
    <scope>NUCLEOTIDE SEQUENCE [LARGE SCALE GENOMIC DNA]</scope>
</reference>
<dbReference type="Pfam" id="PF00501">
    <property type="entry name" value="AMP-binding"/>
    <property type="match status" value="3"/>
</dbReference>
<evidence type="ECO:0000256" key="3">
    <source>
        <dbReference type="ARBA" id="ARBA00026121"/>
    </source>
</evidence>
<protein>
    <recommendedName>
        <fullName evidence="3">long-chain-fatty-acid--CoA ligase</fullName>
        <ecNumber evidence="3">6.2.1.3</ecNumber>
    </recommendedName>
</protein>
<evidence type="ECO:0000256" key="4">
    <source>
        <dbReference type="SAM" id="MobiDB-lite"/>
    </source>
</evidence>
<dbReference type="EMBL" id="UZAE01012042">
    <property type="protein sequence ID" value="VDO03241.1"/>
    <property type="molecule type" value="Genomic_DNA"/>
</dbReference>
<feature type="domain" description="AMP-dependent synthetase/ligase" evidence="5">
    <location>
        <begin position="72"/>
        <end position="152"/>
    </location>
</feature>
<gene>
    <name evidence="6" type="ORF">HNAJ_LOCUS7381</name>
</gene>
<dbReference type="PANTHER" id="PTHR43272">
    <property type="entry name" value="LONG-CHAIN-FATTY-ACID--COA LIGASE"/>
    <property type="match status" value="1"/>
</dbReference>
<evidence type="ECO:0000256" key="2">
    <source>
        <dbReference type="ARBA" id="ARBA00022832"/>
    </source>
</evidence>
<keyword evidence="7" id="KW-1185">Reference proteome</keyword>
<sequence length="1192" mass="133571">MQFCSYQVPTIISNNGYQFNAKEGVRRSAIAKNGDLPVTINGNIKTVHDLLLNAVRISGCKAFLGSQEQNSDSYIWIRFMDIYDLVRALGSGLIETCGLNKNCHEKFIGICGRNCVEWVVAEFACATYGFVAVPIYDALRRNTMKCICDQCKLICIPFQNYDRNSIWDKLVFHKIRRSFGGRIRIVNVGGAPISDELLRFTRAVFCCPVSLERIDNFSNNITSMILIDMEGNHVGPPLPGCEIKLVNVPKMNLNAITDNIGEVCVRGAVITPGYYKQPELTANLIDNDGWLHMGDIGEWTEYNQLKIVDRLKHIIKLAQGEYVVPGRVEQVYSSSYLVNQIFVDGSTLRPYPIALVVPNGDSLCKALNRLDKNPEFIRNLSKPSGEKIKRANTTQFFNLHGTLVSMEQLCVHPDAEKRVLENFRKVAKHGGLKDFEQVRVLKLIPEEFSLENRLLTPTLKCARHAIRRRYQGELKELYSRNSQHLEVCSLYLALNHLKLSQKFLMMDICSKPRFVEIFAIIQGVRRSQFSKEPKLPEVLDERLTTVHDLLLEAVLVAGQQPFLGSHSKPSDPYSWLTFKGTYERACDLGSALINVCGLDNKSETGRCVGIYGKNCVDWVVTEFACATYGLVVVPLYDTLGEEALKHICNHSELTACVCVSPDLVEKLLELKSGHLKHIILIQSNASVLENLRVKADKRVQIHAFSDLLIKGNENQCTPDPSTVEDQVLICYTSGTTGTPKGVIVTNKMLIATVTSTMMNTNLTLFTQNDVYLSFLPLAHIFEQFNVMLALNARGRIGFYSGEITSLQADAHTLQPTIFIAVPRVLARIRQAIFKNVATSKLKTSLIKTAVIRKLKTVDKQIYQHNTMWDQLVFSKIRKRFGGRIRLIITAGAPISGDLLQFIRAAFCCPVFEGYGSTETCGAITCSIFGDLAGGHVGPPLPGCEIKLVDVPSMDLVTSRDNKGEICCRGPVVTPGYFRQPELTEDLIDKDGWLHMGDIGEWAEGNRLKIVDRLKHIFKLSQGEYVAPEKVEQVYTHSSLVSQVFVDGSPLKSYPVALVVPDGETLCKAINSIEQGARNSSNGSRKRPKRNSKKRKSGDTDTTEKFNLRGNLITLEELCNNPEAERLIFSELSQLGRSSGLKGFEQVRVIKLIPEAFTLENRLLTPTLKCARHAIRKRYQEELKQLYTRKELD</sequence>
<feature type="compositionally biased region" description="Basic residues" evidence="4">
    <location>
        <begin position="1083"/>
        <end position="1095"/>
    </location>
</feature>
<dbReference type="InterPro" id="IPR042099">
    <property type="entry name" value="ANL_N_sf"/>
</dbReference>
<proteinExistence type="predicted"/>
<dbReference type="STRING" id="102285.A0A158QHG4"/>
<dbReference type="GO" id="GO:0005783">
    <property type="term" value="C:endoplasmic reticulum"/>
    <property type="evidence" value="ECO:0007669"/>
    <property type="project" value="TreeGrafter"/>
</dbReference>
<dbReference type="GO" id="GO:0004467">
    <property type="term" value="F:long-chain fatty acid-CoA ligase activity"/>
    <property type="evidence" value="ECO:0007669"/>
    <property type="project" value="UniProtKB-EC"/>
</dbReference>
<keyword evidence="1" id="KW-0436">Ligase</keyword>
<name>A0A158QHG4_RODNA</name>
<dbReference type="WBParaSite" id="HNAJ_0000738501-mRNA-1">
    <property type="protein sequence ID" value="HNAJ_0000738501-mRNA-1"/>
    <property type="gene ID" value="HNAJ_0000738501"/>
</dbReference>
<feature type="domain" description="AMP-dependent synthetase/ligase" evidence="5">
    <location>
        <begin position="166"/>
        <end position="275"/>
    </location>
</feature>
<dbReference type="OrthoDB" id="1700726at2759"/>
<dbReference type="EC" id="6.2.1.3" evidence="3"/>
<evidence type="ECO:0000313" key="7">
    <source>
        <dbReference type="Proteomes" id="UP000278807"/>
    </source>
</evidence>
<evidence type="ECO:0000313" key="8">
    <source>
        <dbReference type="WBParaSite" id="HNAJ_0000738501-mRNA-1"/>
    </source>
</evidence>
<reference evidence="8" key="1">
    <citation type="submission" date="2016-04" db="UniProtKB">
        <authorList>
            <consortium name="WormBaseParasite"/>
        </authorList>
    </citation>
    <scope>IDENTIFICATION</scope>
</reference>
<accession>A0A158QHG4</accession>
<dbReference type="GO" id="GO:0005524">
    <property type="term" value="F:ATP binding"/>
    <property type="evidence" value="ECO:0007669"/>
    <property type="project" value="UniProtKB-KW"/>
</dbReference>
<dbReference type="Gene3D" id="3.40.50.12780">
    <property type="entry name" value="N-terminal domain of ligase-like"/>
    <property type="match status" value="3"/>
</dbReference>
<dbReference type="InterPro" id="IPR000873">
    <property type="entry name" value="AMP-dep_synth/lig_dom"/>
</dbReference>
<feature type="region of interest" description="Disordered" evidence="4">
    <location>
        <begin position="1076"/>
        <end position="1102"/>
    </location>
</feature>
<dbReference type="Proteomes" id="UP000278807">
    <property type="component" value="Unassembled WGS sequence"/>
</dbReference>
<dbReference type="AlphaFoldDB" id="A0A158QHG4"/>